<dbReference type="AlphaFoldDB" id="A0A521EQL3"/>
<dbReference type="InterPro" id="IPR036136">
    <property type="entry name" value="Nit/Sulf_reduc_fer-like_dom_sf"/>
</dbReference>
<evidence type="ECO:0000259" key="18">
    <source>
        <dbReference type="Pfam" id="PF03460"/>
    </source>
</evidence>
<evidence type="ECO:0000256" key="15">
    <source>
        <dbReference type="ARBA" id="ARBA00057160"/>
    </source>
</evidence>
<evidence type="ECO:0000256" key="3">
    <source>
        <dbReference type="ARBA" id="ARBA00004774"/>
    </source>
</evidence>
<dbReference type="InterPro" id="IPR006067">
    <property type="entry name" value="NO2/SO3_Rdtase_4Fe4S_dom"/>
</dbReference>
<evidence type="ECO:0000256" key="12">
    <source>
        <dbReference type="ARBA" id="ARBA00023014"/>
    </source>
</evidence>
<comment type="cofactor">
    <cofactor evidence="2">
        <name>[4Fe-4S] cluster</name>
        <dbReference type="ChEBI" id="CHEBI:49883"/>
    </cofactor>
</comment>
<keyword evidence="10" id="KW-0560">Oxidoreductase</keyword>
<feature type="domain" description="Nitrite/Sulfite reductase ferredoxin-like" evidence="18">
    <location>
        <begin position="352"/>
        <end position="419"/>
    </location>
</feature>
<dbReference type="PROSITE" id="PS00365">
    <property type="entry name" value="NIR_SIR"/>
    <property type="match status" value="1"/>
</dbReference>
<dbReference type="PANTHER" id="PTHR11493">
    <property type="entry name" value="SULFITE REDUCTASE [NADPH] SUBUNIT BETA-RELATED"/>
    <property type="match status" value="1"/>
</dbReference>
<dbReference type="SUPFAM" id="SSF55124">
    <property type="entry name" value="Nitrite/Sulfite reductase N-terminal domain-like"/>
    <property type="match status" value="2"/>
</dbReference>
<comment type="cofactor">
    <cofactor evidence="1">
        <name>siroheme</name>
        <dbReference type="ChEBI" id="CHEBI:60052"/>
    </cofactor>
</comment>
<dbReference type="GO" id="GO:0019344">
    <property type="term" value="P:cysteine biosynthetic process"/>
    <property type="evidence" value="ECO:0007669"/>
    <property type="project" value="UniProtKB-KW"/>
</dbReference>
<dbReference type="Proteomes" id="UP000319040">
    <property type="component" value="Unassembled WGS sequence"/>
</dbReference>
<evidence type="ECO:0000256" key="1">
    <source>
        <dbReference type="ARBA" id="ARBA00001929"/>
    </source>
</evidence>
<dbReference type="NCBIfam" id="NF010029">
    <property type="entry name" value="PRK13504.1"/>
    <property type="match status" value="1"/>
</dbReference>
<feature type="domain" description="Nitrite/Sulfite reductase ferredoxin-like" evidence="18">
    <location>
        <begin position="79"/>
        <end position="138"/>
    </location>
</feature>
<comment type="catalytic activity">
    <reaction evidence="14">
        <text>hydrogen sulfide + 3 NADP(+) + 3 H2O = sulfite + 3 NADPH + 4 H(+)</text>
        <dbReference type="Rhea" id="RHEA:13801"/>
        <dbReference type="ChEBI" id="CHEBI:15377"/>
        <dbReference type="ChEBI" id="CHEBI:15378"/>
        <dbReference type="ChEBI" id="CHEBI:17359"/>
        <dbReference type="ChEBI" id="CHEBI:29919"/>
        <dbReference type="ChEBI" id="CHEBI:57783"/>
        <dbReference type="ChEBI" id="CHEBI:58349"/>
        <dbReference type="EC" id="1.8.1.2"/>
    </reaction>
</comment>
<dbReference type="OrthoDB" id="9803707at2"/>
<sequence length="574" mass="64643">MAEINNNEIFPTWNLSEVEGIKTKSNYLRGTLKKSLDDMATGALAEDDTQLIKFHGSYQQTDRDMEAERKRKKLEPLYSFMIRTRIPGGVASAGQWAILDELATTHANNTLKLTTRQAFQLHGVIKRKLKETMQQINESLLDSIAACGDVNRNVMCTTNEALSPLVPAAYQLAKDISAHLLPKTSAYHEIWLDKKLLVSGKEDEEPIYGKTYLPRKFKIAIAIPPYNDTDIFSNDLGLIAIGDKDKLEGFNVAIGGGLGMSFSEPGTYPRLGDVIGYVPYDKAIAVIEEVVKLQRDYGNRENRRKARLKYTMDSIGPEKFKALLEKRLGYTLDKTRKFKFKSNGDFFGWKKAKSGKWFLGLYIEHGRVKDEPEYRLKTGLRKIADLNKCDFRLTGNQGLVLGAIKEEDKKEIAALLKEYNIWPKENISGARQHAIACVALNTCAMAFAEAERYLPSLMEKIELILAQCNLTHDDLLIRMTGCPNGCGRPFLGEIGLVGRSLGKYNMYLGAGFAGDRLNTLYKQTLGEQEILEELKVLLPRYAQERNDGERFGDFVVRAGIVKPEKEINFIVPFQ</sequence>
<dbReference type="FunFam" id="3.30.413.10:FF:000003">
    <property type="entry name" value="Sulfite reductase [NADPH] hemoprotein beta-component"/>
    <property type="match status" value="1"/>
</dbReference>
<comment type="function">
    <text evidence="15">Component of the sulfite reductase complex that catalyzes the 6-electron reduction of sulfite to sulfide. This is one of several activities required for the biosynthesis of L-cysteine from sulfate.</text>
</comment>
<accession>A0A521EQL3</accession>
<evidence type="ECO:0000256" key="8">
    <source>
        <dbReference type="ARBA" id="ARBA00022723"/>
    </source>
</evidence>
<dbReference type="InterPro" id="IPR006066">
    <property type="entry name" value="NO2/SO3_Rdtase_FeS/sirohaem_BS"/>
</dbReference>
<keyword evidence="12" id="KW-0411">Iron-sulfur</keyword>
<dbReference type="EC" id="1.8.1.2" evidence="5"/>
<keyword evidence="11" id="KW-0408">Iron</keyword>
<protein>
    <recommendedName>
        <fullName evidence="5">assimilatory sulfite reductase (NADPH)</fullName>
        <ecNumber evidence="5">1.8.1.2</ecNumber>
    </recommendedName>
</protein>
<keyword evidence="13" id="KW-0198">Cysteine biosynthesis</keyword>
<dbReference type="GO" id="GO:0046872">
    <property type="term" value="F:metal ion binding"/>
    <property type="evidence" value="ECO:0007669"/>
    <property type="project" value="UniProtKB-KW"/>
</dbReference>
<keyword evidence="20" id="KW-1185">Reference proteome</keyword>
<keyword evidence="7" id="KW-0349">Heme</keyword>
<evidence type="ECO:0000313" key="19">
    <source>
        <dbReference type="EMBL" id="SMO86216.1"/>
    </source>
</evidence>
<gene>
    <name evidence="19" type="ORF">SAMN06265379_110111</name>
</gene>
<dbReference type="Pfam" id="PF01077">
    <property type="entry name" value="NIR_SIR"/>
    <property type="match status" value="1"/>
</dbReference>
<evidence type="ECO:0000256" key="7">
    <source>
        <dbReference type="ARBA" id="ARBA00022617"/>
    </source>
</evidence>
<evidence type="ECO:0000256" key="10">
    <source>
        <dbReference type="ARBA" id="ARBA00023002"/>
    </source>
</evidence>
<dbReference type="GO" id="GO:0000103">
    <property type="term" value="P:sulfate assimilation"/>
    <property type="evidence" value="ECO:0007669"/>
    <property type="project" value="TreeGrafter"/>
</dbReference>
<evidence type="ECO:0000256" key="2">
    <source>
        <dbReference type="ARBA" id="ARBA00001966"/>
    </source>
</evidence>
<evidence type="ECO:0000256" key="14">
    <source>
        <dbReference type="ARBA" id="ARBA00052219"/>
    </source>
</evidence>
<keyword evidence="9" id="KW-0521">NADP</keyword>
<comment type="similarity">
    <text evidence="4">Belongs to the nitrite and sulfite reductase 4Fe-4S domain family.</text>
</comment>
<evidence type="ECO:0000259" key="17">
    <source>
        <dbReference type="Pfam" id="PF01077"/>
    </source>
</evidence>
<comment type="pathway">
    <text evidence="3">Sulfur metabolism; hydrogen sulfide biosynthesis; hydrogen sulfide from sulfite (NADPH route): step 1/1.</text>
</comment>
<dbReference type="GO" id="GO:0004783">
    <property type="term" value="F:sulfite reductase (NADPH) activity"/>
    <property type="evidence" value="ECO:0007669"/>
    <property type="project" value="UniProtKB-EC"/>
</dbReference>
<dbReference type="InterPro" id="IPR045854">
    <property type="entry name" value="NO2/SO3_Rdtase_4Fe4S_sf"/>
</dbReference>
<evidence type="ECO:0000256" key="5">
    <source>
        <dbReference type="ARBA" id="ARBA00012604"/>
    </source>
</evidence>
<dbReference type="SUPFAM" id="SSF56014">
    <property type="entry name" value="Nitrite and sulphite reductase 4Fe-4S domain-like"/>
    <property type="match status" value="2"/>
</dbReference>
<evidence type="ECO:0000256" key="11">
    <source>
        <dbReference type="ARBA" id="ARBA00023004"/>
    </source>
</evidence>
<keyword evidence="13" id="KW-0028">Amino-acid biosynthesis</keyword>
<keyword evidence="6" id="KW-0004">4Fe-4S</keyword>
<reference evidence="19 20" key="1">
    <citation type="submission" date="2017-05" db="EMBL/GenBank/DDBJ databases">
        <authorList>
            <person name="Varghese N."/>
            <person name="Submissions S."/>
        </authorList>
    </citation>
    <scope>NUCLEOTIDE SEQUENCE [LARGE SCALE GENOMIC DNA]</scope>
    <source>
        <strain evidence="19 20">DSM 27040</strain>
    </source>
</reference>
<dbReference type="PRINTS" id="PR00397">
    <property type="entry name" value="SIROHAEM"/>
</dbReference>
<organism evidence="19 20">
    <name type="scientific">Saccharicrinis carchari</name>
    <dbReference type="NCBI Taxonomy" id="1168039"/>
    <lineage>
        <taxon>Bacteria</taxon>
        <taxon>Pseudomonadati</taxon>
        <taxon>Bacteroidota</taxon>
        <taxon>Bacteroidia</taxon>
        <taxon>Marinilabiliales</taxon>
        <taxon>Marinilabiliaceae</taxon>
        <taxon>Saccharicrinis</taxon>
    </lineage>
</organism>
<proteinExistence type="inferred from homology"/>
<keyword evidence="8" id="KW-0479">Metal-binding</keyword>
<dbReference type="InterPro" id="IPR005117">
    <property type="entry name" value="NiRdtase/SiRdtase_haem-b_fer"/>
</dbReference>
<comment type="subunit">
    <text evidence="16">Alpha(8)-beta(8). The alpha component is a flavoprotein, the beta component is a hemoprotein.</text>
</comment>
<dbReference type="GO" id="GO:0009337">
    <property type="term" value="C:sulfite reductase complex (NADPH)"/>
    <property type="evidence" value="ECO:0007669"/>
    <property type="project" value="TreeGrafter"/>
</dbReference>
<evidence type="ECO:0000256" key="16">
    <source>
        <dbReference type="ARBA" id="ARBA00062253"/>
    </source>
</evidence>
<evidence type="ECO:0000256" key="9">
    <source>
        <dbReference type="ARBA" id="ARBA00022857"/>
    </source>
</evidence>
<dbReference type="Gene3D" id="3.30.413.10">
    <property type="entry name" value="Sulfite Reductase Hemoprotein, domain 1"/>
    <property type="match status" value="2"/>
</dbReference>
<evidence type="ECO:0000256" key="13">
    <source>
        <dbReference type="ARBA" id="ARBA00023192"/>
    </source>
</evidence>
<evidence type="ECO:0000256" key="6">
    <source>
        <dbReference type="ARBA" id="ARBA00022485"/>
    </source>
</evidence>
<evidence type="ECO:0000313" key="20">
    <source>
        <dbReference type="Proteomes" id="UP000319040"/>
    </source>
</evidence>
<dbReference type="GO" id="GO:0050311">
    <property type="term" value="F:sulfite reductase (ferredoxin) activity"/>
    <property type="evidence" value="ECO:0007669"/>
    <property type="project" value="TreeGrafter"/>
</dbReference>
<evidence type="ECO:0000256" key="4">
    <source>
        <dbReference type="ARBA" id="ARBA00010429"/>
    </source>
</evidence>
<dbReference type="Pfam" id="PF03460">
    <property type="entry name" value="NIR_SIR_ferr"/>
    <property type="match status" value="2"/>
</dbReference>
<dbReference type="PANTHER" id="PTHR11493:SF47">
    <property type="entry name" value="SULFITE REDUCTASE [NADPH] SUBUNIT BETA"/>
    <property type="match status" value="1"/>
</dbReference>
<dbReference type="EMBL" id="FXTB01000010">
    <property type="protein sequence ID" value="SMO86216.1"/>
    <property type="molecule type" value="Genomic_DNA"/>
</dbReference>
<dbReference type="InterPro" id="IPR045169">
    <property type="entry name" value="NO2/SO3_Rdtase_4Fe4S_prot"/>
</dbReference>
<name>A0A521EQL3_SACCC</name>
<dbReference type="GO" id="GO:0020037">
    <property type="term" value="F:heme binding"/>
    <property type="evidence" value="ECO:0007669"/>
    <property type="project" value="InterPro"/>
</dbReference>
<dbReference type="GO" id="GO:0051539">
    <property type="term" value="F:4 iron, 4 sulfur cluster binding"/>
    <property type="evidence" value="ECO:0007669"/>
    <property type="project" value="UniProtKB-KW"/>
</dbReference>
<dbReference type="RefSeq" id="WP_142534419.1">
    <property type="nucleotide sequence ID" value="NZ_FXTB01000010.1"/>
</dbReference>
<feature type="domain" description="Nitrite/sulphite reductase 4Fe-4S" evidence="17">
    <location>
        <begin position="177"/>
        <end position="329"/>
    </location>
</feature>